<dbReference type="RefSeq" id="WP_275416469.1">
    <property type="nucleotide sequence ID" value="NZ_CP106878.1"/>
</dbReference>
<dbReference type="InterPro" id="IPR007349">
    <property type="entry name" value="DUF418"/>
</dbReference>
<evidence type="ECO:0000256" key="1">
    <source>
        <dbReference type="SAM" id="Phobius"/>
    </source>
</evidence>
<feature type="domain" description="DUF418" evidence="2">
    <location>
        <begin position="226"/>
        <end position="379"/>
    </location>
</feature>
<evidence type="ECO:0000313" key="3">
    <source>
        <dbReference type="EMBL" id="WAA08687.1"/>
    </source>
</evidence>
<evidence type="ECO:0000259" key="2">
    <source>
        <dbReference type="Pfam" id="PF04235"/>
    </source>
</evidence>
<reference evidence="3" key="1">
    <citation type="submission" date="2022-09" db="EMBL/GenBank/DDBJ databases">
        <title>Complete Genomes of Fervidibacillus albus and Fervidibacillus halotolerans isolated from tidal flat sediments.</title>
        <authorList>
            <person name="Kwon K.K."/>
            <person name="Yang S.-H."/>
            <person name="Park M.J."/>
            <person name="Oh H.-M."/>
        </authorList>
    </citation>
    <scope>NUCLEOTIDE SEQUENCE</scope>
    <source>
        <strain evidence="3">MEBiC13591</strain>
    </source>
</reference>
<feature type="transmembrane region" description="Helical" evidence="1">
    <location>
        <begin position="98"/>
        <end position="129"/>
    </location>
</feature>
<organism evidence="3 4">
    <name type="scientific">Fervidibacillus albus</name>
    <dbReference type="NCBI Taxonomy" id="2980026"/>
    <lineage>
        <taxon>Bacteria</taxon>
        <taxon>Bacillati</taxon>
        <taxon>Bacillota</taxon>
        <taxon>Bacilli</taxon>
        <taxon>Bacillales</taxon>
        <taxon>Bacillaceae</taxon>
        <taxon>Fervidibacillus</taxon>
    </lineage>
</organism>
<name>A0A9E8RWR0_9BACI</name>
<feature type="transmembrane region" description="Helical" evidence="1">
    <location>
        <begin position="136"/>
        <end position="159"/>
    </location>
</feature>
<feature type="transmembrane region" description="Helical" evidence="1">
    <location>
        <begin position="342"/>
        <end position="361"/>
    </location>
</feature>
<proteinExistence type="predicted"/>
<keyword evidence="1" id="KW-0812">Transmembrane</keyword>
<dbReference type="AlphaFoldDB" id="A0A9E8RWR0"/>
<dbReference type="EMBL" id="CP106878">
    <property type="protein sequence ID" value="WAA08687.1"/>
    <property type="molecule type" value="Genomic_DNA"/>
</dbReference>
<gene>
    <name evidence="3" type="ORF">OE104_08515</name>
</gene>
<protein>
    <submittedName>
        <fullName evidence="3">DUF418 domain-containing protein</fullName>
    </submittedName>
</protein>
<keyword evidence="1" id="KW-0472">Membrane</keyword>
<feature type="transmembrane region" description="Helical" evidence="1">
    <location>
        <begin position="56"/>
        <end position="78"/>
    </location>
</feature>
<dbReference type="PANTHER" id="PTHR30590:SF2">
    <property type="entry name" value="INNER MEMBRANE PROTEIN"/>
    <property type="match status" value="1"/>
</dbReference>
<dbReference type="Proteomes" id="UP001164718">
    <property type="component" value="Chromosome"/>
</dbReference>
<sequence>MGRNERILSVDVLRGISVFGIFLVNMYAFSMPYIYEDPFSLANNSFDRSIYVVMDVFAQASFYPLFSFLFGYSFVLLTEKWAENGLNTTTLIVRRMTVLVLIGLLHAVLLWSGDILVTYGLLGFLLLFVRQWGKRTLMITALSVYFISHILFSLSIYFVQRFQPEAMQSFVDEEMGQRAINIYGSGTFIDVTRFRIEEWWYFNGIAGMLLAVLTIFPLFLIGVAFAKSNRFEKNDTNRKFFRKLFLFTFPIGLGMKCLPYVTEQNEATLYVQDLFGGPLLSFAYISLFYILVNGKGARNIWRYFADVGKMSLTNYLFQSFISTFIFYGYGLGLYGKLTYVETTLLVFIIFLFQIVFSHYWFNTFRKGPMEWIWRGLTSGQFSSIKRRKRNDSHYQM</sequence>
<feature type="transmembrane region" description="Helical" evidence="1">
    <location>
        <begin position="12"/>
        <end position="35"/>
    </location>
</feature>
<feature type="transmembrane region" description="Helical" evidence="1">
    <location>
        <begin position="274"/>
        <end position="292"/>
    </location>
</feature>
<keyword evidence="1" id="KW-1133">Transmembrane helix</keyword>
<dbReference type="KEGG" id="faf:OE104_08515"/>
<accession>A0A9E8RWR0</accession>
<dbReference type="Pfam" id="PF04235">
    <property type="entry name" value="DUF418"/>
    <property type="match status" value="1"/>
</dbReference>
<keyword evidence="4" id="KW-1185">Reference proteome</keyword>
<dbReference type="PANTHER" id="PTHR30590">
    <property type="entry name" value="INNER MEMBRANE PROTEIN"/>
    <property type="match status" value="1"/>
</dbReference>
<feature type="transmembrane region" description="Helical" evidence="1">
    <location>
        <begin position="312"/>
        <end position="330"/>
    </location>
</feature>
<dbReference type="InterPro" id="IPR052529">
    <property type="entry name" value="Bact_Transport_Assoc"/>
</dbReference>
<feature type="transmembrane region" description="Helical" evidence="1">
    <location>
        <begin position="200"/>
        <end position="223"/>
    </location>
</feature>
<evidence type="ECO:0000313" key="4">
    <source>
        <dbReference type="Proteomes" id="UP001164718"/>
    </source>
</evidence>